<dbReference type="OrthoDB" id="3034003at2759"/>
<keyword evidence="3" id="KW-1185">Reference proteome</keyword>
<proteinExistence type="predicted"/>
<dbReference type="InParanoid" id="Q5B2B5"/>
<dbReference type="KEGG" id="ani:ANIA_05315"/>
<reference evidence="3" key="2">
    <citation type="journal article" date="2009" name="Fungal Genet. Biol.">
        <title>The 2008 update of the Aspergillus nidulans genome annotation: a community effort.</title>
        <authorList>
            <person name="Wortman J.R."/>
            <person name="Gilsenan J.M."/>
            <person name="Joardar V."/>
            <person name="Deegan J."/>
            <person name="Clutterbuck J."/>
            <person name="Andersen M.R."/>
            <person name="Archer D."/>
            <person name="Bencina M."/>
            <person name="Braus G."/>
            <person name="Coutinho P."/>
            <person name="von Dohren H."/>
            <person name="Doonan J."/>
            <person name="Driessen A.J."/>
            <person name="Durek P."/>
            <person name="Espeso E."/>
            <person name="Fekete E."/>
            <person name="Flipphi M."/>
            <person name="Estrada C.G."/>
            <person name="Geysens S."/>
            <person name="Goldman G."/>
            <person name="de Groot P.W."/>
            <person name="Hansen K."/>
            <person name="Harris S.D."/>
            <person name="Heinekamp T."/>
            <person name="Helmstaedt K."/>
            <person name="Henrissat B."/>
            <person name="Hofmann G."/>
            <person name="Homan T."/>
            <person name="Horio T."/>
            <person name="Horiuchi H."/>
            <person name="James S."/>
            <person name="Jones M."/>
            <person name="Karaffa L."/>
            <person name="Karanyi Z."/>
            <person name="Kato M."/>
            <person name="Keller N."/>
            <person name="Kelly D.E."/>
            <person name="Kiel J.A."/>
            <person name="Kim J.M."/>
            <person name="van der Klei I.J."/>
            <person name="Klis F.M."/>
            <person name="Kovalchuk A."/>
            <person name="Krasevec N."/>
            <person name="Kubicek C.P."/>
            <person name="Liu B."/>
            <person name="Maccabe A."/>
            <person name="Meyer V."/>
            <person name="Mirabito P."/>
            <person name="Miskei M."/>
            <person name="Mos M."/>
            <person name="Mullins J."/>
            <person name="Nelson D.R."/>
            <person name="Nielsen J."/>
            <person name="Oakley B.R."/>
            <person name="Osmani S.A."/>
            <person name="Pakula T."/>
            <person name="Paszewski A."/>
            <person name="Paulsen I."/>
            <person name="Pilsyk S."/>
            <person name="Pocsi I."/>
            <person name="Punt P.J."/>
            <person name="Ram A.F."/>
            <person name="Ren Q."/>
            <person name="Robellet X."/>
            <person name="Robson G."/>
            <person name="Seiboth B."/>
            <person name="van Solingen P."/>
            <person name="Specht T."/>
            <person name="Sun J."/>
            <person name="Taheri-Talesh N."/>
            <person name="Takeshita N."/>
            <person name="Ussery D."/>
            <person name="vanKuyk P.A."/>
            <person name="Visser H."/>
            <person name="van de Vondervoort P.J."/>
            <person name="de Vries R.P."/>
            <person name="Walton J."/>
            <person name="Xiang X."/>
            <person name="Xiong Y."/>
            <person name="Zeng A.P."/>
            <person name="Brandt B.W."/>
            <person name="Cornell M.J."/>
            <person name="van den Hondel C.A."/>
            <person name="Visser J."/>
            <person name="Oliver S.G."/>
            <person name="Turner G."/>
        </authorList>
    </citation>
    <scope>GENOME REANNOTATION</scope>
    <source>
        <strain evidence="3">FGSC A4 / ATCC 38163 / CBS 112.46 / NRRL 194 / M139</strain>
    </source>
</reference>
<keyword evidence="1" id="KW-1133">Transmembrane helix</keyword>
<dbReference type="VEuPathDB" id="FungiDB:AN5315"/>
<keyword evidence="1" id="KW-0472">Membrane</keyword>
<feature type="transmembrane region" description="Helical" evidence="1">
    <location>
        <begin position="74"/>
        <end position="100"/>
    </location>
</feature>
<reference evidence="3" key="1">
    <citation type="journal article" date="2005" name="Nature">
        <title>Sequencing of Aspergillus nidulans and comparative analysis with A. fumigatus and A. oryzae.</title>
        <authorList>
            <person name="Galagan J.E."/>
            <person name="Calvo S.E."/>
            <person name="Cuomo C."/>
            <person name="Ma L.J."/>
            <person name="Wortman J.R."/>
            <person name="Batzoglou S."/>
            <person name="Lee S.I."/>
            <person name="Basturkmen M."/>
            <person name="Spevak C.C."/>
            <person name="Clutterbuck J."/>
            <person name="Kapitonov V."/>
            <person name="Jurka J."/>
            <person name="Scazzocchio C."/>
            <person name="Farman M."/>
            <person name="Butler J."/>
            <person name="Purcell S."/>
            <person name="Harris S."/>
            <person name="Braus G.H."/>
            <person name="Draht O."/>
            <person name="Busch S."/>
            <person name="D'Enfert C."/>
            <person name="Bouchier C."/>
            <person name="Goldman G.H."/>
            <person name="Bell-Pedersen D."/>
            <person name="Griffiths-Jones S."/>
            <person name="Doonan J.H."/>
            <person name="Yu J."/>
            <person name="Vienken K."/>
            <person name="Pain A."/>
            <person name="Freitag M."/>
            <person name="Selker E.U."/>
            <person name="Archer D.B."/>
            <person name="Penalva M.A."/>
            <person name="Oakley B.R."/>
            <person name="Momany M."/>
            <person name="Tanaka T."/>
            <person name="Kumagai T."/>
            <person name="Asai K."/>
            <person name="Machida M."/>
            <person name="Nierman W.C."/>
            <person name="Denning D.W."/>
            <person name="Caddick M."/>
            <person name="Hynes M."/>
            <person name="Paoletti M."/>
            <person name="Fischer R."/>
            <person name="Miller B."/>
            <person name="Dyer P."/>
            <person name="Sachs M.S."/>
            <person name="Osmani S.A."/>
            <person name="Birren B.W."/>
        </authorList>
    </citation>
    <scope>NUCLEOTIDE SEQUENCE [LARGE SCALE GENOMIC DNA]</scope>
    <source>
        <strain evidence="3">FGSC A4 / ATCC 38163 / CBS 112.46 / NRRL 194 / M139</strain>
    </source>
</reference>
<keyword evidence="1" id="KW-0812">Transmembrane</keyword>
<evidence type="ECO:0000256" key="1">
    <source>
        <dbReference type="SAM" id="Phobius"/>
    </source>
</evidence>
<accession>Q5B2B5</accession>
<sequence length="839" mass="90597">MELTVAEVSGLIAAGNFVLQILIPLAIPWALSAFLSQENSVITWTILARFFHSSLWPSILGISSTETAGVPWRIYLTSWGQVGLLFLLSVAAICSPLGLYSSIEPASSATEKQFSYIADRSAFRYGTPLRSEGPFTRFCGTESPCPGTTITQTCATRGLSEVCNDTVYESRIPEDLASVFKDGAAAVGPTVASIFDMQYRMYRNSTDQNSELGWYTKPDYRTMSVQILEDKIKLVEGLITDLQDGGIGFRNHTAPKATLKYGASWTEDILFIEPETECVPLNLSIHAITPPSNFNGRFLENFSLVDDGGFADLSRTAPPGSTATAIEQGELDLKDRAYRAAWLNNHYTMVFLNITDGDSQTQTRVDSVHGQRIDLGDGKNNNFSITFSAIQTNLNYGAYLNFTATQNRTFNPHNVTALDFRTASTICGGTTNSSPSNVNSTLVACGLVLGAATRTDGGDNRILDPGTPWTIPLYSCATAIKALVKTVEFQYNGTGFDALKVSSFKPKEYKTPASLPTWGVEDLPEHDIDTAPPMWGLLSPNPNVTALTHYNITTISAASIHLPGYMTPEYPLLRGLNSVPLGSGQNLPGVDFYNQALMTAYTVGAQGFENPEADYSGGHSLALYAKWQGLSKTVDGAAKIIDLVWTDVATNAVVGTAGWGLTASPSSAADGDQSSKSESKNVNVPVFVYGSHIRYRIPWAIPAFVTLGITAMLLALLMTMLVTRRTGFERLRSILESTTLGRVLAPLIPAPDHGHGLGEGADVEITGPGDWVRMVGRRKVLITPEVVSVNGTVLEDKMESIQMSAGQKQQFQPGPVADVDADANADVISPLYPDKVYDS</sequence>
<dbReference type="eggNOG" id="ENOG502RYID">
    <property type="taxonomic scope" value="Eukaryota"/>
</dbReference>
<dbReference type="EMBL" id="BN001305">
    <property type="protein sequence ID" value="CBF82114.1"/>
    <property type="molecule type" value="Genomic_DNA"/>
</dbReference>
<organism evidence="2 3">
    <name type="scientific">Emericella nidulans (strain FGSC A4 / ATCC 38163 / CBS 112.46 / NRRL 194 / M139)</name>
    <name type="common">Aspergillus nidulans</name>
    <dbReference type="NCBI Taxonomy" id="227321"/>
    <lineage>
        <taxon>Eukaryota</taxon>
        <taxon>Fungi</taxon>
        <taxon>Dikarya</taxon>
        <taxon>Ascomycota</taxon>
        <taxon>Pezizomycotina</taxon>
        <taxon>Eurotiomycetes</taxon>
        <taxon>Eurotiomycetidae</taxon>
        <taxon>Eurotiales</taxon>
        <taxon>Aspergillaceae</taxon>
        <taxon>Aspergillus</taxon>
        <taxon>Aspergillus subgen. Nidulantes</taxon>
    </lineage>
</organism>
<feature type="transmembrane region" description="Helical" evidence="1">
    <location>
        <begin position="699"/>
        <end position="722"/>
    </location>
</feature>
<dbReference type="HOGENOM" id="CLU_009663_0_0_1"/>
<dbReference type="OMA" id="DANVRYK"/>
<name>Q5B2B5_EMENI</name>
<dbReference type="AlphaFoldDB" id="Q5B2B5"/>
<feature type="transmembrane region" description="Helical" evidence="1">
    <location>
        <begin position="41"/>
        <end position="62"/>
    </location>
</feature>
<dbReference type="RefSeq" id="XP_662919.1">
    <property type="nucleotide sequence ID" value="XM_657827.1"/>
</dbReference>
<gene>
    <name evidence="2" type="ORF">ANIA_05315</name>
</gene>
<dbReference type="Proteomes" id="UP000000560">
    <property type="component" value="Chromosome V"/>
</dbReference>
<dbReference type="GeneID" id="2871609"/>
<protein>
    <submittedName>
        <fullName evidence="2">Uncharacterized protein</fullName>
    </submittedName>
</protein>
<evidence type="ECO:0000313" key="2">
    <source>
        <dbReference type="EMBL" id="CBF82114.1"/>
    </source>
</evidence>
<accession>C8VGW2</accession>
<evidence type="ECO:0000313" key="3">
    <source>
        <dbReference type="Proteomes" id="UP000000560"/>
    </source>
</evidence>
<feature type="transmembrane region" description="Helical" evidence="1">
    <location>
        <begin position="12"/>
        <end position="35"/>
    </location>
</feature>